<keyword evidence="5" id="KW-0159">Chromosome partition</keyword>
<feature type="compositionally biased region" description="Basic and acidic residues" evidence="8">
    <location>
        <begin position="577"/>
        <end position="587"/>
    </location>
</feature>
<keyword evidence="7" id="KW-0539">Nucleus</keyword>
<evidence type="ECO:0000259" key="9">
    <source>
        <dbReference type="Pfam" id="PF03941"/>
    </source>
</evidence>
<feature type="compositionally biased region" description="Acidic residues" evidence="8">
    <location>
        <begin position="216"/>
        <end position="226"/>
    </location>
</feature>
<dbReference type="Gene3D" id="6.10.250.2990">
    <property type="match status" value="1"/>
</dbReference>
<feature type="region of interest" description="Disordered" evidence="8">
    <location>
        <begin position="665"/>
        <end position="718"/>
    </location>
</feature>
<dbReference type="InterPro" id="IPR005635">
    <property type="entry name" value="Inner_centromere_prot_ARK-bd"/>
</dbReference>
<feature type="region of interest" description="Disordered" evidence="8">
    <location>
        <begin position="503"/>
        <end position="614"/>
    </location>
</feature>
<dbReference type="Pfam" id="PF03941">
    <property type="entry name" value="INCENP_ARK-bind"/>
    <property type="match status" value="1"/>
</dbReference>
<feature type="compositionally biased region" description="Polar residues" evidence="8">
    <location>
        <begin position="131"/>
        <end position="142"/>
    </location>
</feature>
<dbReference type="GO" id="GO:0005634">
    <property type="term" value="C:nucleus"/>
    <property type="evidence" value="ECO:0007669"/>
    <property type="project" value="UniProtKB-SubCell"/>
</dbReference>
<dbReference type="OrthoDB" id="6123at2759"/>
<feature type="region of interest" description="Disordered" evidence="8">
    <location>
        <begin position="68"/>
        <end position="303"/>
    </location>
</feature>
<comment type="caution">
    <text evidence="10">The sequence shown here is derived from an EMBL/GenBank/DDBJ whole genome shotgun (WGS) entry which is preliminary data.</text>
</comment>
<evidence type="ECO:0000256" key="2">
    <source>
        <dbReference type="ARBA" id="ARBA00004186"/>
    </source>
</evidence>
<keyword evidence="6" id="KW-0206">Cytoskeleton</keyword>
<feature type="compositionally biased region" description="Pro residues" evidence="8">
    <location>
        <begin position="181"/>
        <end position="194"/>
    </location>
</feature>
<dbReference type="AlphaFoldDB" id="A0A9W8IRV0"/>
<feature type="compositionally biased region" description="Low complexity" evidence="8">
    <location>
        <begin position="842"/>
        <end position="863"/>
    </location>
</feature>
<gene>
    <name evidence="10" type="ORF">H1R20_g15302</name>
</gene>
<feature type="compositionally biased region" description="Basic and acidic residues" evidence="8">
    <location>
        <begin position="530"/>
        <end position="540"/>
    </location>
</feature>
<feature type="compositionally biased region" description="Low complexity" evidence="8">
    <location>
        <begin position="1067"/>
        <end position="1081"/>
    </location>
</feature>
<feature type="compositionally biased region" description="Acidic residues" evidence="8">
    <location>
        <begin position="805"/>
        <end position="814"/>
    </location>
</feature>
<feature type="compositionally biased region" description="Polar residues" evidence="8">
    <location>
        <begin position="749"/>
        <end position="761"/>
    </location>
</feature>
<feature type="compositionally biased region" description="Polar residues" evidence="8">
    <location>
        <begin position="672"/>
        <end position="686"/>
    </location>
</feature>
<keyword evidence="11" id="KW-1185">Reference proteome</keyword>
<dbReference type="GO" id="GO:0005819">
    <property type="term" value="C:spindle"/>
    <property type="evidence" value="ECO:0007669"/>
    <property type="project" value="UniProtKB-SubCell"/>
</dbReference>
<keyword evidence="4" id="KW-0963">Cytoplasm</keyword>
<feature type="compositionally biased region" description="Low complexity" evidence="8">
    <location>
        <begin position="1035"/>
        <end position="1051"/>
    </location>
</feature>
<reference evidence="10" key="1">
    <citation type="submission" date="2022-06" db="EMBL/GenBank/DDBJ databases">
        <title>Genome Sequence of Candolleomyces eurysporus.</title>
        <authorList>
            <person name="Buettner E."/>
        </authorList>
    </citation>
    <scope>NUCLEOTIDE SEQUENCE</scope>
    <source>
        <strain evidence="10">VTCC 930004</strain>
    </source>
</reference>
<evidence type="ECO:0000256" key="6">
    <source>
        <dbReference type="ARBA" id="ARBA00023212"/>
    </source>
</evidence>
<feature type="compositionally biased region" description="Basic and acidic residues" evidence="8">
    <location>
        <begin position="503"/>
        <end position="518"/>
    </location>
</feature>
<feature type="compositionally biased region" description="Polar residues" evidence="8">
    <location>
        <begin position="238"/>
        <end position="254"/>
    </location>
</feature>
<evidence type="ECO:0000256" key="5">
    <source>
        <dbReference type="ARBA" id="ARBA00022829"/>
    </source>
</evidence>
<evidence type="ECO:0000256" key="3">
    <source>
        <dbReference type="ARBA" id="ARBA00010042"/>
    </source>
</evidence>
<organism evidence="10 11">
    <name type="scientific">Candolleomyces eurysporus</name>
    <dbReference type="NCBI Taxonomy" id="2828524"/>
    <lineage>
        <taxon>Eukaryota</taxon>
        <taxon>Fungi</taxon>
        <taxon>Dikarya</taxon>
        <taxon>Basidiomycota</taxon>
        <taxon>Agaricomycotina</taxon>
        <taxon>Agaricomycetes</taxon>
        <taxon>Agaricomycetidae</taxon>
        <taxon>Agaricales</taxon>
        <taxon>Agaricineae</taxon>
        <taxon>Psathyrellaceae</taxon>
        <taxon>Candolleomyces</taxon>
    </lineage>
</organism>
<name>A0A9W8IRV0_9AGAR</name>
<accession>A0A9W8IRV0</accession>
<proteinExistence type="inferred from homology"/>
<evidence type="ECO:0000313" key="10">
    <source>
        <dbReference type="EMBL" id="KAJ2921792.1"/>
    </source>
</evidence>
<feature type="non-terminal residue" evidence="10">
    <location>
        <position position="1"/>
    </location>
</feature>
<feature type="compositionally biased region" description="Low complexity" evidence="8">
    <location>
        <begin position="448"/>
        <end position="461"/>
    </location>
</feature>
<evidence type="ECO:0000256" key="7">
    <source>
        <dbReference type="ARBA" id="ARBA00023242"/>
    </source>
</evidence>
<feature type="compositionally biased region" description="Basic and acidic residues" evidence="8">
    <location>
        <begin position="901"/>
        <end position="961"/>
    </location>
</feature>
<evidence type="ECO:0000256" key="8">
    <source>
        <dbReference type="SAM" id="MobiDB-lite"/>
    </source>
</evidence>
<feature type="compositionally biased region" description="Polar residues" evidence="8">
    <location>
        <begin position="699"/>
        <end position="713"/>
    </location>
</feature>
<comment type="similarity">
    <text evidence="3">Belongs to the INCENP family.</text>
</comment>
<evidence type="ECO:0000256" key="4">
    <source>
        <dbReference type="ARBA" id="ARBA00022490"/>
    </source>
</evidence>
<dbReference type="GO" id="GO:0007059">
    <property type="term" value="P:chromosome segregation"/>
    <property type="evidence" value="ECO:0007669"/>
    <property type="project" value="UniProtKB-KW"/>
</dbReference>
<dbReference type="Proteomes" id="UP001140091">
    <property type="component" value="Unassembled WGS sequence"/>
</dbReference>
<feature type="compositionally biased region" description="Polar residues" evidence="8">
    <location>
        <begin position="865"/>
        <end position="878"/>
    </location>
</feature>
<evidence type="ECO:0000256" key="1">
    <source>
        <dbReference type="ARBA" id="ARBA00004123"/>
    </source>
</evidence>
<sequence>MANDSGREFFQQQVHTQGFLFLDDYLDNILSGTKQDPLIELVKTPGRRKIVGKKPKLASKLGNPIVFSLGPSVDENAPPQETTSAKAPPVLESHSKKPELSPPSDLKLKESRPILSDIQTPLNPLAEAPSSLATAQVETPVSLNDHLSPAHLEQANLSVIAEDDEPAERSRASIRPTVLSPEPPLPKAPSPRPTLEPSLPTAVPVAVAEETKADASEEEDNDSEDGTPERDASFHSVPINTPSDYQSAQATPLSPTFPAKVTDTAGNDSRQGSPEPEDDDMDIETSPPPETEPTDTGHTMGPLDFTEVMDMRVPLRDADSSNKTVSLAIPSLPEPMTLRKSIRSARDPSVGATLMGGATPGNPAGKRTSWLMKAREVKALDMTAKKAPSNVFAALPEPGRSSAPGSKRKSGDVDALGPHLNDQERKSKVAKHTDGDTPSSKSSDSETKPPSSVSPPAKSTPEPQTSPGVLDRLKKTVEGLVGKTITKSNSGVSVVNAIAEAKAAAEARIAERNHHEESLVPPKASPQRTQPEKMDVEPKASSHPPPMTLTDLFPAEGRVKEKHKAPERPFQFSPPRQKQENQSKRESTSTTPPQSPPAPAPSSSFTIPTGPVFNKPMPVFVPPAPLPGTRPLPSPPAFKEYTFQAPPQSVYSATLGLSSPRAFTAPSAKPLSAQSTMESIQSQSQRLFDDDDDVPAWVPTTQDTEYTNTSGFETQHDQQMVCDEDDSWPMDEKLAAGVQWTFNGKEDSMTWSTLPSQSQRGGDTGHFGSEKTTSSLRNVAAPGEPKEDETSNIPGAFEFNMERDQQDEDLEEVVSQDKELAEMVLGNAKASAPVENKSFRPQSQLSMASSSSSQSQSQSQPQQGGFLNQASKLFSNAWGNGKKKQPEVKKVLGMAAAAAKKQQEEADKKAARLKEMEIRRQQAIQRKAEEEKAKQMEEEQKMKDEMERRKREREEQTDKRPIIKPTPAKKEEDVQAKKKPQIEKKPELKKTNSVSSLNKSHLKPIPKPSGAAKQGGSSQPIPGPSMKPAEASKLPKFAPSSSSKGKAKAPAMTEDELGQPSHFLQEQMAARAKAQIQAAKQSEQLVPSESIELPDINSEYSDSEDEDRPRTYDPPNWAQSPELKEALRQQSTINPDDIFGAVRPLRMEEIFKTRTSRFRARTSSANWTGTDRLTVQEEKEYAVRMGFK</sequence>
<protein>
    <recommendedName>
        <fullName evidence="9">Inner centromere protein ARK-binding domain-containing protein</fullName>
    </recommendedName>
</protein>
<feature type="domain" description="Inner centromere protein ARK-binding" evidence="9">
    <location>
        <begin position="1095"/>
        <end position="1151"/>
    </location>
</feature>
<feature type="region of interest" description="Disordered" evidence="8">
    <location>
        <begin position="748"/>
        <end position="1121"/>
    </location>
</feature>
<dbReference type="PANTHER" id="PTHR13142">
    <property type="entry name" value="INNER CENTROMERE PROTEIN"/>
    <property type="match status" value="1"/>
</dbReference>
<dbReference type="EMBL" id="JANBPK010001549">
    <property type="protein sequence ID" value="KAJ2921792.1"/>
    <property type="molecule type" value="Genomic_DNA"/>
</dbReference>
<comment type="subcellular location">
    <subcellularLocation>
        <location evidence="2">Cytoplasm</location>
        <location evidence="2">Cytoskeleton</location>
        <location evidence="2">Spindle</location>
    </subcellularLocation>
    <subcellularLocation>
        <location evidence="1">Nucleus</location>
    </subcellularLocation>
</comment>
<evidence type="ECO:0000313" key="11">
    <source>
        <dbReference type="Proteomes" id="UP001140091"/>
    </source>
</evidence>
<feature type="region of interest" description="Disordered" evidence="8">
    <location>
        <begin position="387"/>
        <end position="472"/>
    </location>
</feature>
<feature type="compositionally biased region" description="Basic and acidic residues" evidence="8">
    <location>
        <begin position="421"/>
        <end position="435"/>
    </location>
</feature>
<feature type="region of interest" description="Disordered" evidence="8">
    <location>
        <begin position="345"/>
        <end position="368"/>
    </location>
</feature>
<feature type="compositionally biased region" description="Basic and acidic residues" evidence="8">
    <location>
        <begin position="968"/>
        <end position="990"/>
    </location>
</feature>
<dbReference type="PANTHER" id="PTHR13142:SF1">
    <property type="entry name" value="INNER CENTROMERE PROTEIN"/>
    <property type="match status" value="1"/>
</dbReference>